<accession>A0ABY6GWR8</accession>
<name>A0ABY6GWR8_9GAMM</name>
<keyword evidence="2" id="KW-1185">Reference proteome</keyword>
<dbReference type="Proteomes" id="UP001163255">
    <property type="component" value="Chromosome"/>
</dbReference>
<sequence>MFAFLRFVVSIVFLIGLAEAGEFRIDVYNATGFLDEYFTEGKQAYEYSRLLTKFQELEFIRSIQVDHNSSQYFICANSHVQRSPEIPVMTNPALRRETLKSTSKPSEKHRKKQLPAFLGSHSDTEPHLAKVEVSKTNNHSFSVKRTWPNGKTLHRKMAVDPLSMINFLIDVEDCMGRRDVRFDRTDKQWRIKSADARVMPGLSKTMSFTRGLWDQDFYDGLFGVDKSWSIYAVVLSSEESVLWNGRMAPHQVVIGFQLVNLQSHSNLFIQMTNWANDARHGSYNYLDPEASAACPLLSESQNQVDGNSQWTLYLISIFEKADTANNEIEVLPPHVYFNKGFRDDDDPPAPAGASHCRSFTLSSCW</sequence>
<dbReference type="EMBL" id="CP103300">
    <property type="protein sequence ID" value="UYM17211.1"/>
    <property type="molecule type" value="Genomic_DNA"/>
</dbReference>
<organism evidence="1 2">
    <name type="scientific">Endozoicomonas euniceicola</name>
    <dbReference type="NCBI Taxonomy" id="1234143"/>
    <lineage>
        <taxon>Bacteria</taxon>
        <taxon>Pseudomonadati</taxon>
        <taxon>Pseudomonadota</taxon>
        <taxon>Gammaproteobacteria</taxon>
        <taxon>Oceanospirillales</taxon>
        <taxon>Endozoicomonadaceae</taxon>
        <taxon>Endozoicomonas</taxon>
    </lineage>
</organism>
<gene>
    <name evidence="1" type="ORF">NX720_04610</name>
</gene>
<reference evidence="1" key="1">
    <citation type="submission" date="2022-10" db="EMBL/GenBank/DDBJ databases">
        <title>Completed Genome Sequence of two octocoral isolated bacterium, Endozoicomonas euniceicola EF212T and Endozoicomonas gorgoniicola PS125T.</title>
        <authorList>
            <person name="Chiou Y.-J."/>
            <person name="Chen Y.-H."/>
        </authorList>
    </citation>
    <scope>NUCLEOTIDE SEQUENCE</scope>
    <source>
        <strain evidence="1">EF212</strain>
    </source>
</reference>
<evidence type="ECO:0000313" key="1">
    <source>
        <dbReference type="EMBL" id="UYM17211.1"/>
    </source>
</evidence>
<protein>
    <submittedName>
        <fullName evidence="1">Uncharacterized protein</fullName>
    </submittedName>
</protein>
<evidence type="ECO:0000313" key="2">
    <source>
        <dbReference type="Proteomes" id="UP001163255"/>
    </source>
</evidence>
<dbReference type="RefSeq" id="WP_262599712.1">
    <property type="nucleotide sequence ID" value="NZ_CP103300.1"/>
</dbReference>
<proteinExistence type="predicted"/>